<dbReference type="CDD" id="cd02907">
    <property type="entry name" value="Macro_Af1521_BAL-like"/>
    <property type="match status" value="1"/>
</dbReference>
<dbReference type="AlphaFoldDB" id="L8HDC4"/>
<dbReference type="KEGG" id="acan:ACA1_254430"/>
<dbReference type="PANTHER" id="PTHR11106">
    <property type="entry name" value="GANGLIOSIDE INDUCED DIFFERENTIATION ASSOCIATED PROTEIN 2-RELATED"/>
    <property type="match status" value="1"/>
</dbReference>
<feature type="compositionally biased region" description="Polar residues" evidence="1">
    <location>
        <begin position="29"/>
        <end position="38"/>
    </location>
</feature>
<dbReference type="PROSITE" id="PS51154">
    <property type="entry name" value="MACRO"/>
    <property type="match status" value="1"/>
</dbReference>
<keyword evidence="4" id="KW-1185">Reference proteome</keyword>
<sequence length="236" mass="25498">MDEDMQLALAISLSMQQGGGGGGDAEPLWSSSSQNPKSGNLVGVESQVVATHRTNDGKVIQVRSGDMTKEDVDIIVNAANKQLDHASGLAGAIVKNGGEIIQIESDIYIQENGKVHDGDIAVTGAGELPAKKVIHAVGPIWHGGAENEELLLRQCVWKSLKKTEELGFASISIPAISSGIFRFPKDLCARILIQTTLDFFKSNPRSSVNEVRFTNFDKNTVEVFEKEFKKRFGDSS</sequence>
<feature type="domain" description="Macro" evidence="2">
    <location>
        <begin position="47"/>
        <end position="232"/>
    </location>
</feature>
<evidence type="ECO:0000313" key="4">
    <source>
        <dbReference type="Proteomes" id="UP000011083"/>
    </source>
</evidence>
<organism evidence="3 4">
    <name type="scientific">Acanthamoeba castellanii (strain ATCC 30010 / Neff)</name>
    <dbReference type="NCBI Taxonomy" id="1257118"/>
    <lineage>
        <taxon>Eukaryota</taxon>
        <taxon>Amoebozoa</taxon>
        <taxon>Discosea</taxon>
        <taxon>Longamoebia</taxon>
        <taxon>Centramoebida</taxon>
        <taxon>Acanthamoebidae</taxon>
        <taxon>Acanthamoeba</taxon>
    </lineage>
</organism>
<dbReference type="VEuPathDB" id="AmoebaDB:ACA1_254430"/>
<dbReference type="SMART" id="SM00506">
    <property type="entry name" value="A1pp"/>
    <property type="match status" value="1"/>
</dbReference>
<dbReference type="SUPFAM" id="SSF52949">
    <property type="entry name" value="Macro domain-like"/>
    <property type="match status" value="1"/>
</dbReference>
<dbReference type="Proteomes" id="UP000011083">
    <property type="component" value="Unassembled WGS sequence"/>
</dbReference>
<reference evidence="3 4" key="1">
    <citation type="journal article" date="2013" name="Genome Biol.">
        <title>Genome of Acanthamoeba castellanii highlights extensive lateral gene transfer and early evolution of tyrosine kinase signaling.</title>
        <authorList>
            <person name="Clarke M."/>
            <person name="Lohan A.J."/>
            <person name="Liu B."/>
            <person name="Lagkouvardos I."/>
            <person name="Roy S."/>
            <person name="Zafar N."/>
            <person name="Bertelli C."/>
            <person name="Schilde C."/>
            <person name="Kianianmomeni A."/>
            <person name="Burglin T.R."/>
            <person name="Frech C."/>
            <person name="Turcotte B."/>
            <person name="Kopec K.O."/>
            <person name="Synnott J.M."/>
            <person name="Choo C."/>
            <person name="Paponov I."/>
            <person name="Finkler A."/>
            <person name="Soon Heng Tan C."/>
            <person name="Hutchins A.P."/>
            <person name="Weinmeier T."/>
            <person name="Rattei T."/>
            <person name="Chu J.S."/>
            <person name="Gimenez G."/>
            <person name="Irimia M."/>
            <person name="Rigden D.J."/>
            <person name="Fitzpatrick D.A."/>
            <person name="Lorenzo-Morales J."/>
            <person name="Bateman A."/>
            <person name="Chiu C.H."/>
            <person name="Tang P."/>
            <person name="Hegemann P."/>
            <person name="Fromm H."/>
            <person name="Raoult D."/>
            <person name="Greub G."/>
            <person name="Miranda-Saavedra D."/>
            <person name="Chen N."/>
            <person name="Nash P."/>
            <person name="Ginger M.L."/>
            <person name="Horn M."/>
            <person name="Schaap P."/>
            <person name="Caler L."/>
            <person name="Loftus B."/>
        </authorList>
    </citation>
    <scope>NUCLEOTIDE SEQUENCE [LARGE SCALE GENOMIC DNA]</scope>
    <source>
        <strain evidence="3 4">Neff</strain>
    </source>
</reference>
<dbReference type="InterPro" id="IPR043472">
    <property type="entry name" value="Macro_dom-like"/>
</dbReference>
<dbReference type="GeneID" id="14923330"/>
<name>L8HDC4_ACACF</name>
<dbReference type="EMBL" id="KB007885">
    <property type="protein sequence ID" value="ELR22396.1"/>
    <property type="molecule type" value="Genomic_DNA"/>
</dbReference>
<gene>
    <name evidence="3" type="ORF">ACA1_254430</name>
</gene>
<dbReference type="RefSeq" id="XP_004367652.1">
    <property type="nucleotide sequence ID" value="XM_004367595.1"/>
</dbReference>
<proteinExistence type="predicted"/>
<dbReference type="Pfam" id="PF01661">
    <property type="entry name" value="Macro"/>
    <property type="match status" value="1"/>
</dbReference>
<accession>L8HDC4</accession>
<evidence type="ECO:0000259" key="2">
    <source>
        <dbReference type="PROSITE" id="PS51154"/>
    </source>
</evidence>
<dbReference type="OrthoDB" id="6133115at2759"/>
<dbReference type="InterPro" id="IPR003903">
    <property type="entry name" value="UIM_dom"/>
</dbReference>
<evidence type="ECO:0000256" key="1">
    <source>
        <dbReference type="SAM" id="MobiDB-lite"/>
    </source>
</evidence>
<dbReference type="InterPro" id="IPR002589">
    <property type="entry name" value="Macro_dom"/>
</dbReference>
<evidence type="ECO:0000313" key="3">
    <source>
        <dbReference type="EMBL" id="ELR22396.1"/>
    </source>
</evidence>
<dbReference type="PROSITE" id="PS50330">
    <property type="entry name" value="UIM"/>
    <property type="match status" value="1"/>
</dbReference>
<dbReference type="PANTHER" id="PTHR11106:SF111">
    <property type="entry name" value="MACRO DOMAIN-CONTAINING PROTEIN"/>
    <property type="match status" value="1"/>
</dbReference>
<protein>
    <submittedName>
        <fullName evidence="3">Appr1-p processing enzyme family protein, putative</fullName>
    </submittedName>
</protein>
<feature type="region of interest" description="Disordered" evidence="1">
    <location>
        <begin position="16"/>
        <end position="39"/>
    </location>
</feature>
<dbReference type="OMA" id="QGEIILC"/>
<dbReference type="Gene3D" id="3.40.220.10">
    <property type="entry name" value="Leucine Aminopeptidase, subunit E, domain 1"/>
    <property type="match status" value="1"/>
</dbReference>